<dbReference type="GO" id="GO:0006367">
    <property type="term" value="P:transcription initiation at RNA polymerase II promoter"/>
    <property type="evidence" value="ECO:0007669"/>
    <property type="project" value="TreeGrafter"/>
</dbReference>
<dbReference type="GO" id="GO:0005634">
    <property type="term" value="C:nucleus"/>
    <property type="evidence" value="ECO:0007669"/>
    <property type="project" value="TreeGrafter"/>
</dbReference>
<feature type="domain" description="Transcription factor TFIIB cyclin-like" evidence="4">
    <location>
        <begin position="122"/>
        <end position="208"/>
    </location>
</feature>
<dbReference type="PRINTS" id="PR00685">
    <property type="entry name" value="TIFACTORIIB"/>
</dbReference>
<proteinExistence type="predicted"/>
<evidence type="ECO:0000313" key="6">
    <source>
        <dbReference type="Proteomes" id="UP000279259"/>
    </source>
</evidence>
<keyword evidence="2" id="KW-0804">Transcription</keyword>
<comment type="caution">
    <text evidence="5">The sequence shown here is derived from an EMBL/GenBank/DDBJ whole genome shotgun (WGS) entry which is preliminary data.</text>
</comment>
<evidence type="ECO:0000259" key="4">
    <source>
        <dbReference type="Pfam" id="PF00382"/>
    </source>
</evidence>
<dbReference type="STRING" id="1890683.A0A427YVN4"/>
<keyword evidence="5" id="KW-0648">Protein biosynthesis</keyword>
<evidence type="ECO:0000256" key="1">
    <source>
        <dbReference type="ARBA" id="ARBA00023015"/>
    </source>
</evidence>
<feature type="region of interest" description="Disordered" evidence="3">
    <location>
        <begin position="347"/>
        <end position="417"/>
    </location>
</feature>
<sequence>MIGVGVAGPRAPVPKYGQPVAPNLNVRHLCPNCRHDPPNIIEEYSKGDLAIASSIPGASTFAGDEGGDDPSRVGDAGNPLLGANALDTMISGRDGNSGMSRELQRAQNRANNIGGKANNTVALQAVFSRIAEKCDLMQLPHAVASRAQHVYKIADDKRVIRGKSEPAVIAACIIFACRDAGADRSFAEICKAMRVTKKELSQVFTIVKSAVVEERAKTGAKITAGTASLADSVEGLLGRLCNYLDLGNLIYNAAKHIAVAAAKKTTIDGRSYTSIAAGVLYFTCVLFERSTTTKEICEVAEVSEATIKLICKMVSGKVDEVIRPEWRTEHPSGYAALVALSRVNENVRSRGATPRGQGGTPAPEGRPEPVSTSIPSANGVNGVNGVNGTDTTASTANGTANGNGHINGDAAIDATSA</sequence>
<dbReference type="InterPro" id="IPR013150">
    <property type="entry name" value="TFIIB_cyclin"/>
</dbReference>
<accession>A0A427YVN4</accession>
<dbReference type="EMBL" id="RSCD01000001">
    <property type="protein sequence ID" value="RSH95096.1"/>
    <property type="molecule type" value="Genomic_DNA"/>
</dbReference>
<evidence type="ECO:0000256" key="2">
    <source>
        <dbReference type="ARBA" id="ARBA00023163"/>
    </source>
</evidence>
<keyword evidence="1" id="KW-0805">Transcription regulation</keyword>
<organism evidence="5 6">
    <name type="scientific">Saitozyma podzolica</name>
    <dbReference type="NCBI Taxonomy" id="1890683"/>
    <lineage>
        <taxon>Eukaryota</taxon>
        <taxon>Fungi</taxon>
        <taxon>Dikarya</taxon>
        <taxon>Basidiomycota</taxon>
        <taxon>Agaricomycotina</taxon>
        <taxon>Tremellomycetes</taxon>
        <taxon>Tremellales</taxon>
        <taxon>Trimorphomycetaceae</taxon>
        <taxon>Saitozyma</taxon>
    </lineage>
</organism>
<name>A0A427YVN4_9TREE</name>
<dbReference type="SUPFAM" id="SSF47954">
    <property type="entry name" value="Cyclin-like"/>
    <property type="match status" value="2"/>
</dbReference>
<feature type="compositionally biased region" description="Low complexity" evidence="3">
    <location>
        <begin position="378"/>
        <end position="408"/>
    </location>
</feature>
<dbReference type="PANTHER" id="PTHR11618">
    <property type="entry name" value="TRANSCRIPTION INITIATION FACTOR IIB-RELATED"/>
    <property type="match status" value="1"/>
</dbReference>
<dbReference type="GO" id="GO:0097550">
    <property type="term" value="C:transcription preinitiation complex"/>
    <property type="evidence" value="ECO:0007669"/>
    <property type="project" value="TreeGrafter"/>
</dbReference>
<feature type="domain" description="Transcription factor TFIIB cyclin-like" evidence="4">
    <location>
        <begin position="238"/>
        <end position="308"/>
    </location>
</feature>
<dbReference type="GO" id="GO:0016251">
    <property type="term" value="F:RNA polymerase II general transcription initiation factor activity"/>
    <property type="evidence" value="ECO:0007669"/>
    <property type="project" value="TreeGrafter"/>
</dbReference>
<dbReference type="GO" id="GO:0017025">
    <property type="term" value="F:TBP-class protein binding"/>
    <property type="evidence" value="ECO:0007669"/>
    <property type="project" value="InterPro"/>
</dbReference>
<dbReference type="Pfam" id="PF00382">
    <property type="entry name" value="TFIIB"/>
    <property type="match status" value="2"/>
</dbReference>
<keyword evidence="5" id="KW-0396">Initiation factor</keyword>
<dbReference type="GO" id="GO:0070897">
    <property type="term" value="P:transcription preinitiation complex assembly"/>
    <property type="evidence" value="ECO:0007669"/>
    <property type="project" value="InterPro"/>
</dbReference>
<evidence type="ECO:0000313" key="5">
    <source>
        <dbReference type="EMBL" id="RSH95096.1"/>
    </source>
</evidence>
<dbReference type="OrthoDB" id="25790at2759"/>
<dbReference type="Gene3D" id="1.10.472.10">
    <property type="entry name" value="Cyclin-like"/>
    <property type="match status" value="1"/>
</dbReference>
<dbReference type="AlphaFoldDB" id="A0A427YVN4"/>
<dbReference type="Gene3D" id="1.10.472.170">
    <property type="match status" value="1"/>
</dbReference>
<dbReference type="Proteomes" id="UP000279259">
    <property type="component" value="Unassembled WGS sequence"/>
</dbReference>
<reference evidence="5 6" key="1">
    <citation type="submission" date="2018-11" db="EMBL/GenBank/DDBJ databases">
        <title>Genome sequence of Saitozyma podzolica DSM 27192.</title>
        <authorList>
            <person name="Aliyu H."/>
            <person name="Gorte O."/>
            <person name="Ochsenreither K."/>
        </authorList>
    </citation>
    <scope>NUCLEOTIDE SEQUENCE [LARGE SCALE GENOMIC DNA]</scope>
    <source>
        <strain evidence="5 6">DSM 27192</strain>
    </source>
</reference>
<keyword evidence="6" id="KW-1185">Reference proteome</keyword>
<evidence type="ECO:0000256" key="3">
    <source>
        <dbReference type="SAM" id="MobiDB-lite"/>
    </source>
</evidence>
<dbReference type="GO" id="GO:0003743">
    <property type="term" value="F:translation initiation factor activity"/>
    <property type="evidence" value="ECO:0007669"/>
    <property type="project" value="UniProtKB-KW"/>
</dbReference>
<protein>
    <submittedName>
        <fullName evidence="5">Transcription initiation factor IIB</fullName>
    </submittedName>
</protein>
<dbReference type="InterPro" id="IPR000812">
    <property type="entry name" value="TFIIB"/>
</dbReference>
<dbReference type="PANTHER" id="PTHR11618:SF13">
    <property type="entry name" value="TRANSCRIPTION INITIATION FACTOR IIB"/>
    <property type="match status" value="1"/>
</dbReference>
<gene>
    <name evidence="5" type="primary">SUA7</name>
    <name evidence="5" type="ORF">EHS25_000182</name>
</gene>
<dbReference type="InterPro" id="IPR036915">
    <property type="entry name" value="Cyclin-like_sf"/>
</dbReference>